<dbReference type="FunFam" id="3.40.640.10:FF:000004">
    <property type="entry name" value="Acetylornithine aminotransferase"/>
    <property type="match status" value="1"/>
</dbReference>
<keyword evidence="5 7" id="KW-0663">Pyridoxal phosphate</keyword>
<dbReference type="Pfam" id="PF00202">
    <property type="entry name" value="Aminotran_3"/>
    <property type="match status" value="1"/>
</dbReference>
<comment type="cofactor">
    <cofactor evidence="1">
        <name>pyridoxal 5'-phosphate</name>
        <dbReference type="ChEBI" id="CHEBI:597326"/>
    </cofactor>
</comment>
<evidence type="ECO:0000256" key="6">
    <source>
        <dbReference type="ARBA" id="ARBA00029440"/>
    </source>
</evidence>
<organism evidence="8 9">
    <name type="scientific">Secundilactobacillus folii</name>
    <dbReference type="NCBI Taxonomy" id="2678357"/>
    <lineage>
        <taxon>Bacteria</taxon>
        <taxon>Bacillati</taxon>
        <taxon>Bacillota</taxon>
        <taxon>Bacilli</taxon>
        <taxon>Lactobacillales</taxon>
        <taxon>Lactobacillaceae</taxon>
        <taxon>Secundilactobacillus</taxon>
    </lineage>
</organism>
<dbReference type="PANTHER" id="PTHR11986">
    <property type="entry name" value="AMINOTRANSFERASE CLASS III"/>
    <property type="match status" value="1"/>
</dbReference>
<evidence type="ECO:0000256" key="1">
    <source>
        <dbReference type="ARBA" id="ARBA00001933"/>
    </source>
</evidence>
<dbReference type="PANTHER" id="PTHR11986:SF79">
    <property type="entry name" value="ACETYLORNITHINE AMINOTRANSFERASE, MITOCHONDRIAL"/>
    <property type="match status" value="1"/>
</dbReference>
<keyword evidence="4 8" id="KW-0808">Transferase</keyword>
<keyword evidence="2 8" id="KW-0032">Aminotransferase</keyword>
<dbReference type="EC" id="2.6.1.11" evidence="8"/>
<gene>
    <name evidence="8" type="ORF">GM612_03715</name>
</gene>
<name>A0A7X3C2F8_9LACO</name>
<evidence type="ECO:0000313" key="9">
    <source>
        <dbReference type="Proteomes" id="UP000466388"/>
    </source>
</evidence>
<comment type="caution">
    <text evidence="8">The sequence shown here is derived from an EMBL/GenBank/DDBJ whole genome shotgun (WGS) entry which is preliminary data.</text>
</comment>
<dbReference type="GO" id="GO:0003992">
    <property type="term" value="F:N2-acetyl-L-ornithine:2-oxoglutarate 5-aminotransferase activity"/>
    <property type="evidence" value="ECO:0007669"/>
    <property type="project" value="UniProtKB-EC"/>
</dbReference>
<evidence type="ECO:0000256" key="4">
    <source>
        <dbReference type="ARBA" id="ARBA00022679"/>
    </source>
</evidence>
<dbReference type="InterPro" id="IPR015424">
    <property type="entry name" value="PyrdxlP-dep_Trfase"/>
</dbReference>
<evidence type="ECO:0000256" key="3">
    <source>
        <dbReference type="ARBA" id="ARBA00022605"/>
    </source>
</evidence>
<comment type="similarity">
    <text evidence="7">Belongs to the class-III pyridoxal-phosphate-dependent aminotransferase family.</text>
</comment>
<protein>
    <submittedName>
        <fullName evidence="8">Acetylornithine transaminase</fullName>
        <ecNumber evidence="8">2.6.1.11</ecNumber>
    </submittedName>
</protein>
<dbReference type="GO" id="GO:0006526">
    <property type="term" value="P:L-arginine biosynthetic process"/>
    <property type="evidence" value="ECO:0007669"/>
    <property type="project" value="UniProtKB-ARBA"/>
</dbReference>
<evidence type="ECO:0000256" key="7">
    <source>
        <dbReference type="RuleBase" id="RU003560"/>
    </source>
</evidence>
<dbReference type="PROSITE" id="PS00600">
    <property type="entry name" value="AA_TRANSFER_CLASS_3"/>
    <property type="match status" value="1"/>
</dbReference>
<evidence type="ECO:0000256" key="5">
    <source>
        <dbReference type="ARBA" id="ARBA00022898"/>
    </source>
</evidence>
<dbReference type="GO" id="GO:0030170">
    <property type="term" value="F:pyridoxal phosphate binding"/>
    <property type="evidence" value="ECO:0007669"/>
    <property type="project" value="InterPro"/>
</dbReference>
<dbReference type="PIRSF" id="PIRSF000521">
    <property type="entry name" value="Transaminase_4ab_Lys_Orn"/>
    <property type="match status" value="1"/>
</dbReference>
<dbReference type="Gene3D" id="3.90.1150.10">
    <property type="entry name" value="Aspartate Aminotransferase, domain 1"/>
    <property type="match status" value="1"/>
</dbReference>
<evidence type="ECO:0000256" key="2">
    <source>
        <dbReference type="ARBA" id="ARBA00022576"/>
    </source>
</evidence>
<dbReference type="InterPro" id="IPR049704">
    <property type="entry name" value="Aminotrans_3_PPA_site"/>
</dbReference>
<dbReference type="NCBIfam" id="NF002797">
    <property type="entry name" value="PRK02936.1"/>
    <property type="match status" value="1"/>
</dbReference>
<dbReference type="GO" id="GO:0042802">
    <property type="term" value="F:identical protein binding"/>
    <property type="evidence" value="ECO:0007669"/>
    <property type="project" value="TreeGrafter"/>
</dbReference>
<dbReference type="InterPro" id="IPR004636">
    <property type="entry name" value="AcOrn/SuccOrn_fam"/>
</dbReference>
<reference evidence="8 9" key="1">
    <citation type="submission" date="2019-11" db="EMBL/GenBank/DDBJ databases">
        <title>Lactobacillus sp. nov. CRM56-3, isolated from fermented tea leaves.</title>
        <authorList>
            <person name="Phuengjayaem S."/>
            <person name="Tanasupawat S."/>
        </authorList>
    </citation>
    <scope>NUCLEOTIDE SEQUENCE [LARGE SCALE GENOMIC DNA]</scope>
    <source>
        <strain evidence="8 9">CRM56-3</strain>
    </source>
</reference>
<comment type="pathway">
    <text evidence="6">Amino-acid biosynthesis.</text>
</comment>
<dbReference type="RefSeq" id="WP_155431043.1">
    <property type="nucleotide sequence ID" value="NZ_WNJO01000003.1"/>
</dbReference>
<dbReference type="InterPro" id="IPR005814">
    <property type="entry name" value="Aminotrans_3"/>
</dbReference>
<dbReference type="SUPFAM" id="SSF53383">
    <property type="entry name" value="PLP-dependent transferases"/>
    <property type="match status" value="1"/>
</dbReference>
<sequence length="380" mass="40531">MSMTHVFPTYERFPFEPISGNGVVITDNNGQDYLDFTSGIGVCSLGYQNTKVQNAVQVQLTKLWHISNLYENHLQESVASLLVGDEDKMVFFANSGTEANEAALKLARKATGKTQVLSFHHSFHGRTYGSMSMTGNPGVQAGYAPLVPDISFADYNDDASLAAITDDLAAVILEVIQGEGGVIVGDQDWLHKVQDKCQATHTLLIIDEVQTGIGRTGYKFAYQGFGLDPDIVTSAKALANGLPVGAMIGKSKLGAAFGPGSHGSTFAGNPLTMAAAEAVLTQLTPSFLEQVQTKSAVIWDTLNKFDSLDAVKSVSGKGFMVGIHLAEAVPVNSVIQELQKKGLLTLSAVGNTLRLLPPLVMSEDDLSSGLQTIYETLSEK</sequence>
<dbReference type="Gene3D" id="3.40.640.10">
    <property type="entry name" value="Type I PLP-dependent aspartate aminotransferase-like (Major domain)"/>
    <property type="match status" value="1"/>
</dbReference>
<dbReference type="CDD" id="cd00610">
    <property type="entry name" value="OAT_like"/>
    <property type="match status" value="1"/>
</dbReference>
<accession>A0A7X3C2F8</accession>
<evidence type="ECO:0000313" key="8">
    <source>
        <dbReference type="EMBL" id="MTV81762.1"/>
    </source>
</evidence>
<keyword evidence="9" id="KW-1185">Reference proteome</keyword>
<dbReference type="InterPro" id="IPR015422">
    <property type="entry name" value="PyrdxlP-dep_Trfase_small"/>
</dbReference>
<dbReference type="InterPro" id="IPR050103">
    <property type="entry name" value="Class-III_PLP-dep_AT"/>
</dbReference>
<proteinExistence type="inferred from homology"/>
<dbReference type="NCBIfam" id="TIGR00707">
    <property type="entry name" value="argD"/>
    <property type="match status" value="1"/>
</dbReference>
<dbReference type="Proteomes" id="UP000466388">
    <property type="component" value="Unassembled WGS sequence"/>
</dbReference>
<dbReference type="AlphaFoldDB" id="A0A7X3C2F8"/>
<dbReference type="InterPro" id="IPR015421">
    <property type="entry name" value="PyrdxlP-dep_Trfase_major"/>
</dbReference>
<dbReference type="EMBL" id="WNJO01000003">
    <property type="protein sequence ID" value="MTV81762.1"/>
    <property type="molecule type" value="Genomic_DNA"/>
</dbReference>
<keyword evidence="3" id="KW-0028">Amino-acid biosynthesis</keyword>